<evidence type="ECO:0000313" key="1">
    <source>
        <dbReference type="EMBL" id="KAI3374673.1"/>
    </source>
</evidence>
<accession>A0ACB8X3K5</accession>
<dbReference type="EMBL" id="CM041533">
    <property type="protein sequence ID" value="KAI3374673.1"/>
    <property type="molecule type" value="Genomic_DNA"/>
</dbReference>
<dbReference type="Proteomes" id="UP000831701">
    <property type="component" value="Chromosome 3"/>
</dbReference>
<sequence>MLPVVLLLLLSHEVKGSITETLFVQTGKDLLLDVKEPVVLEEDPVSPVKVTVSSCSSESSNLTVTCSTVDAHISSTFRCDRQTCSEEGGERSEDTNTTRPSSITVYLEQGFIICNHSNHVSWKQDKKKIKSFCESPNPDSLTLSNGAIAAIGTGGTVALVLVIGAVLFINYKKRQKGQIKMDNGNTEYADPEEILSTQTLNQNPQEGPTSTYAMVNFHTGPEQSNKPKHTSLPETIYAQDPSGLMVEDLNEPLSAGLVDLLDHSKEKMNTNPVSPVKVTVSSCSSESCNLTVTCSTVDAHISSTFRCDNKTCSEEGGERSEDTTRPSSITVYLEQGIIICNHSNHVSWKQDKKRD</sequence>
<protein>
    <submittedName>
        <fullName evidence="1">Uncharacterized protein</fullName>
    </submittedName>
</protein>
<reference evidence="1" key="1">
    <citation type="submission" date="2022-04" db="EMBL/GenBank/DDBJ databases">
        <title>Jade perch genome.</title>
        <authorList>
            <person name="Chao B."/>
        </authorList>
    </citation>
    <scope>NUCLEOTIDE SEQUENCE</scope>
    <source>
        <strain evidence="1">CB-2022</strain>
    </source>
</reference>
<name>A0ACB8X3K5_9TELE</name>
<organism evidence="1 2">
    <name type="scientific">Scortum barcoo</name>
    <name type="common">barcoo grunter</name>
    <dbReference type="NCBI Taxonomy" id="214431"/>
    <lineage>
        <taxon>Eukaryota</taxon>
        <taxon>Metazoa</taxon>
        <taxon>Chordata</taxon>
        <taxon>Craniata</taxon>
        <taxon>Vertebrata</taxon>
        <taxon>Euteleostomi</taxon>
        <taxon>Actinopterygii</taxon>
        <taxon>Neopterygii</taxon>
        <taxon>Teleostei</taxon>
        <taxon>Neoteleostei</taxon>
        <taxon>Acanthomorphata</taxon>
        <taxon>Eupercaria</taxon>
        <taxon>Centrarchiformes</taxon>
        <taxon>Terapontoidei</taxon>
        <taxon>Terapontidae</taxon>
        <taxon>Scortum</taxon>
    </lineage>
</organism>
<proteinExistence type="predicted"/>
<comment type="caution">
    <text evidence="1">The sequence shown here is derived from an EMBL/GenBank/DDBJ whole genome shotgun (WGS) entry which is preliminary data.</text>
</comment>
<keyword evidence="2" id="KW-1185">Reference proteome</keyword>
<evidence type="ECO:0000313" key="2">
    <source>
        <dbReference type="Proteomes" id="UP000831701"/>
    </source>
</evidence>
<gene>
    <name evidence="1" type="ORF">L3Q82_021243</name>
</gene>